<organism evidence="4 5">
    <name type="scientific">Paraburkholderia megapolitana</name>
    <dbReference type="NCBI Taxonomy" id="420953"/>
    <lineage>
        <taxon>Bacteria</taxon>
        <taxon>Pseudomonadati</taxon>
        <taxon>Pseudomonadota</taxon>
        <taxon>Betaproteobacteria</taxon>
        <taxon>Burkholderiales</taxon>
        <taxon>Burkholderiaceae</taxon>
        <taxon>Paraburkholderia</taxon>
    </lineage>
</organism>
<dbReference type="PANTHER" id="PTHR42760">
    <property type="entry name" value="SHORT-CHAIN DEHYDROGENASES/REDUCTASES FAMILY MEMBER"/>
    <property type="match status" value="1"/>
</dbReference>
<evidence type="ECO:0000256" key="2">
    <source>
        <dbReference type="RuleBase" id="RU000363"/>
    </source>
</evidence>
<dbReference type="STRING" id="420953.SAMN05192543_1011145"/>
<dbReference type="Pfam" id="PF00106">
    <property type="entry name" value="adh_short"/>
    <property type="match status" value="1"/>
</dbReference>
<dbReference type="Proteomes" id="UP000199548">
    <property type="component" value="Unassembled WGS sequence"/>
</dbReference>
<comment type="similarity">
    <text evidence="1 2">Belongs to the short-chain dehydrogenases/reductases (SDR) family.</text>
</comment>
<dbReference type="SMART" id="SM00822">
    <property type="entry name" value="PKS_KR"/>
    <property type="match status" value="1"/>
</dbReference>
<feature type="domain" description="Ketoreductase" evidence="3">
    <location>
        <begin position="8"/>
        <end position="183"/>
    </location>
</feature>
<dbReference type="InterPro" id="IPR002347">
    <property type="entry name" value="SDR_fam"/>
</dbReference>
<dbReference type="RefSeq" id="WP_091008591.1">
    <property type="nucleotide sequence ID" value="NZ_CP041743.1"/>
</dbReference>
<dbReference type="GO" id="GO:0030497">
    <property type="term" value="P:fatty acid elongation"/>
    <property type="evidence" value="ECO:0007669"/>
    <property type="project" value="TreeGrafter"/>
</dbReference>
<name>A0A1I3EWP4_9BURK</name>
<dbReference type="Gene3D" id="3.40.50.720">
    <property type="entry name" value="NAD(P)-binding Rossmann-like Domain"/>
    <property type="match status" value="1"/>
</dbReference>
<protein>
    <submittedName>
        <fullName evidence="4">NAD(P)-dependent dehydrogenase, short-chain alcohol dehydrogenase family</fullName>
    </submittedName>
</protein>
<dbReference type="InterPro" id="IPR036291">
    <property type="entry name" value="NAD(P)-bd_dom_sf"/>
</dbReference>
<dbReference type="OrthoDB" id="118015at2"/>
<dbReference type="InterPro" id="IPR020904">
    <property type="entry name" value="Sc_DH/Rdtase_CS"/>
</dbReference>
<dbReference type="PANTHER" id="PTHR42760:SF135">
    <property type="entry name" value="BLL7886 PROTEIN"/>
    <property type="match status" value="1"/>
</dbReference>
<evidence type="ECO:0000313" key="4">
    <source>
        <dbReference type="EMBL" id="SFI03409.1"/>
    </source>
</evidence>
<sequence>MDNSLNGKVVAVTGGFGALGSAVGKVLATRGMQVVLLGREAAPHLSEESGNNPIAIGGVDLASPAQTRQAFAEIKTRFGRLDALVNIAGGFRWELIAGGSADTWDLMYQMNVKTVLTASEAAIPFLLENGAGRIVNISAMAALKGGLGMGAYSASKAGVARLTEALAEELKQNGVTVNAILPSTIDTARNRADMPDADFTQWVKPEQIGSIIAFLLSPDAEAITGALLPVTGRG</sequence>
<gene>
    <name evidence="4" type="ORF">SAMN05192543_1011145</name>
</gene>
<evidence type="ECO:0000256" key="1">
    <source>
        <dbReference type="ARBA" id="ARBA00006484"/>
    </source>
</evidence>
<dbReference type="PRINTS" id="PR00080">
    <property type="entry name" value="SDRFAMILY"/>
</dbReference>
<dbReference type="AlphaFoldDB" id="A0A1I3EWP4"/>
<dbReference type="PROSITE" id="PS00061">
    <property type="entry name" value="ADH_SHORT"/>
    <property type="match status" value="1"/>
</dbReference>
<evidence type="ECO:0000259" key="3">
    <source>
        <dbReference type="SMART" id="SM00822"/>
    </source>
</evidence>
<dbReference type="EMBL" id="FOQU01000001">
    <property type="protein sequence ID" value="SFI03409.1"/>
    <property type="molecule type" value="Genomic_DNA"/>
</dbReference>
<keyword evidence="5" id="KW-1185">Reference proteome</keyword>
<dbReference type="InterPro" id="IPR057326">
    <property type="entry name" value="KR_dom"/>
</dbReference>
<accession>A0A1I3EWP4</accession>
<evidence type="ECO:0000313" key="5">
    <source>
        <dbReference type="Proteomes" id="UP000199548"/>
    </source>
</evidence>
<dbReference type="PRINTS" id="PR00081">
    <property type="entry name" value="GDHRDH"/>
</dbReference>
<reference evidence="4 5" key="1">
    <citation type="submission" date="2016-10" db="EMBL/GenBank/DDBJ databases">
        <authorList>
            <person name="de Groot N.N."/>
        </authorList>
    </citation>
    <scope>NUCLEOTIDE SEQUENCE [LARGE SCALE GENOMIC DNA]</scope>
    <source>
        <strain evidence="4 5">LMG 23650</strain>
    </source>
</reference>
<dbReference type="SUPFAM" id="SSF51735">
    <property type="entry name" value="NAD(P)-binding Rossmann-fold domains"/>
    <property type="match status" value="1"/>
</dbReference>
<dbReference type="GO" id="GO:0016616">
    <property type="term" value="F:oxidoreductase activity, acting on the CH-OH group of donors, NAD or NADP as acceptor"/>
    <property type="evidence" value="ECO:0007669"/>
    <property type="project" value="TreeGrafter"/>
</dbReference>
<proteinExistence type="inferred from homology"/>